<dbReference type="SUPFAM" id="SSF51261">
    <property type="entry name" value="Duplicated hybrid motif"/>
    <property type="match status" value="1"/>
</dbReference>
<dbReference type="GO" id="GO:0004222">
    <property type="term" value="F:metalloendopeptidase activity"/>
    <property type="evidence" value="ECO:0007669"/>
    <property type="project" value="TreeGrafter"/>
</dbReference>
<dbReference type="PANTHER" id="PTHR21666">
    <property type="entry name" value="PEPTIDASE-RELATED"/>
    <property type="match status" value="1"/>
</dbReference>
<organism evidence="2 3">
    <name type="scientific">Ornithinimicrobium humiphilum</name>
    <dbReference type="NCBI Taxonomy" id="125288"/>
    <lineage>
        <taxon>Bacteria</taxon>
        <taxon>Bacillati</taxon>
        <taxon>Actinomycetota</taxon>
        <taxon>Actinomycetes</taxon>
        <taxon>Micrococcales</taxon>
        <taxon>Ornithinimicrobiaceae</taxon>
        <taxon>Ornithinimicrobium</taxon>
    </lineage>
</organism>
<dbReference type="CDD" id="cd12797">
    <property type="entry name" value="M23_peptidase"/>
    <property type="match status" value="1"/>
</dbReference>
<proteinExistence type="predicted"/>
<dbReference type="AlphaFoldDB" id="A0A543KP17"/>
<dbReference type="PANTHER" id="PTHR21666:SF270">
    <property type="entry name" value="MUREIN HYDROLASE ACTIVATOR ENVC"/>
    <property type="match status" value="1"/>
</dbReference>
<dbReference type="RefSeq" id="WP_141818382.1">
    <property type="nucleotide sequence ID" value="NZ_BAAAIL010000004.1"/>
</dbReference>
<sequence>MTRPVELAPPFSGRWLVQNSPADRVPSHGTHLFATTYAIDFVPVDEVGRSARLGLRGLVRPEPPQAFVGFGRPVLAPSDGVVAAVHDGEPDHDAYRGLPSVGYALTQGRRAHGGWVALAGNHVVVEVRIGVFVALCHLADGSVGVRPGQEVAAGEELGRCGNSGNSTEPHLHLQVMDQLDPGRARGLPLTFGNGIPHSGEIVDAP</sequence>
<gene>
    <name evidence="2" type="ORF">FB476_1707</name>
</gene>
<protein>
    <submittedName>
        <fullName evidence="2">Peptidase M23-like protein</fullName>
    </submittedName>
</protein>
<evidence type="ECO:0000313" key="2">
    <source>
        <dbReference type="EMBL" id="TQM96815.1"/>
    </source>
</evidence>
<dbReference type="OrthoDB" id="9809488at2"/>
<dbReference type="InterPro" id="IPR050570">
    <property type="entry name" value="Cell_wall_metabolism_enzyme"/>
</dbReference>
<dbReference type="InterPro" id="IPR016047">
    <property type="entry name" value="M23ase_b-sheet_dom"/>
</dbReference>
<dbReference type="EMBL" id="VFPU01000001">
    <property type="protein sequence ID" value="TQM96815.1"/>
    <property type="molecule type" value="Genomic_DNA"/>
</dbReference>
<dbReference type="Pfam" id="PF01551">
    <property type="entry name" value="Peptidase_M23"/>
    <property type="match status" value="1"/>
</dbReference>
<comment type="caution">
    <text evidence="2">The sequence shown here is derived from an EMBL/GenBank/DDBJ whole genome shotgun (WGS) entry which is preliminary data.</text>
</comment>
<dbReference type="Proteomes" id="UP000315133">
    <property type="component" value="Unassembled WGS sequence"/>
</dbReference>
<dbReference type="Gene3D" id="2.70.70.10">
    <property type="entry name" value="Glucose Permease (Domain IIA)"/>
    <property type="match status" value="1"/>
</dbReference>
<evidence type="ECO:0000313" key="3">
    <source>
        <dbReference type="Proteomes" id="UP000315133"/>
    </source>
</evidence>
<reference evidence="2 3" key="1">
    <citation type="submission" date="2019-06" db="EMBL/GenBank/DDBJ databases">
        <title>Sequencing the genomes of 1000 actinobacteria strains.</title>
        <authorList>
            <person name="Klenk H.-P."/>
        </authorList>
    </citation>
    <scope>NUCLEOTIDE SEQUENCE [LARGE SCALE GENOMIC DNA]</scope>
    <source>
        <strain evidence="2 3">DSM 12362</strain>
    </source>
</reference>
<feature type="domain" description="M23ase beta-sheet core" evidence="1">
    <location>
        <begin position="93"/>
        <end position="178"/>
    </location>
</feature>
<evidence type="ECO:0000259" key="1">
    <source>
        <dbReference type="Pfam" id="PF01551"/>
    </source>
</evidence>
<dbReference type="InterPro" id="IPR011055">
    <property type="entry name" value="Dup_hybrid_motif"/>
</dbReference>
<keyword evidence="3" id="KW-1185">Reference proteome</keyword>
<name>A0A543KP17_9MICO</name>
<accession>A0A543KP17</accession>